<reference evidence="11" key="1">
    <citation type="submission" date="2016-10" db="EMBL/GenBank/DDBJ databases">
        <title>Sequence of Gallionella enrichment culture.</title>
        <authorList>
            <person name="Poehlein A."/>
            <person name="Muehling M."/>
            <person name="Daniel R."/>
        </authorList>
    </citation>
    <scope>NUCLEOTIDE SEQUENCE</scope>
</reference>
<evidence type="ECO:0000256" key="8">
    <source>
        <dbReference type="ARBA" id="ARBA00022842"/>
    </source>
</evidence>
<dbReference type="SUPFAM" id="SSF143631">
    <property type="entry name" value="ApbE-like"/>
    <property type="match status" value="1"/>
</dbReference>
<dbReference type="InterPro" id="IPR003374">
    <property type="entry name" value="ApbE-like_sf"/>
</dbReference>
<dbReference type="AlphaFoldDB" id="A0A1J5Q8C7"/>
<keyword evidence="8" id="KW-0460">Magnesium</keyword>
<evidence type="ECO:0000256" key="7">
    <source>
        <dbReference type="ARBA" id="ARBA00022827"/>
    </source>
</evidence>
<keyword evidence="7" id="KW-0274">FAD</keyword>
<keyword evidence="5" id="KW-0808">Transferase</keyword>
<evidence type="ECO:0000256" key="3">
    <source>
        <dbReference type="ARBA" id="ARBA00016337"/>
    </source>
</evidence>
<evidence type="ECO:0000256" key="9">
    <source>
        <dbReference type="ARBA" id="ARBA00031306"/>
    </source>
</evidence>
<comment type="catalytic activity">
    <reaction evidence="10">
        <text>L-threonyl-[protein] + FAD = FMN-L-threonyl-[protein] + AMP + H(+)</text>
        <dbReference type="Rhea" id="RHEA:36847"/>
        <dbReference type="Rhea" id="RHEA-COMP:11060"/>
        <dbReference type="Rhea" id="RHEA-COMP:11061"/>
        <dbReference type="ChEBI" id="CHEBI:15378"/>
        <dbReference type="ChEBI" id="CHEBI:30013"/>
        <dbReference type="ChEBI" id="CHEBI:57692"/>
        <dbReference type="ChEBI" id="CHEBI:74257"/>
        <dbReference type="ChEBI" id="CHEBI:456215"/>
        <dbReference type="EC" id="2.7.1.180"/>
    </reaction>
</comment>
<dbReference type="EMBL" id="MLJW01001182">
    <property type="protein sequence ID" value="OIQ79632.1"/>
    <property type="molecule type" value="Genomic_DNA"/>
</dbReference>
<evidence type="ECO:0000256" key="10">
    <source>
        <dbReference type="ARBA" id="ARBA00048540"/>
    </source>
</evidence>
<evidence type="ECO:0000256" key="5">
    <source>
        <dbReference type="ARBA" id="ARBA00022679"/>
    </source>
</evidence>
<evidence type="ECO:0000256" key="2">
    <source>
        <dbReference type="ARBA" id="ARBA00011955"/>
    </source>
</evidence>
<comment type="cofactor">
    <cofactor evidence="1">
        <name>Mg(2+)</name>
        <dbReference type="ChEBI" id="CHEBI:18420"/>
    </cofactor>
</comment>
<dbReference type="PANTHER" id="PTHR30040">
    <property type="entry name" value="THIAMINE BIOSYNTHESIS LIPOPROTEIN APBE"/>
    <property type="match status" value="1"/>
</dbReference>
<keyword evidence="11" id="KW-0449">Lipoprotein</keyword>
<gene>
    <name evidence="11" type="primary">apbE_15</name>
    <name evidence="11" type="ORF">GALL_386200</name>
</gene>
<dbReference type="GO" id="GO:0046872">
    <property type="term" value="F:metal ion binding"/>
    <property type="evidence" value="ECO:0007669"/>
    <property type="project" value="UniProtKB-KW"/>
</dbReference>
<dbReference type="EC" id="2.7.1.180" evidence="2"/>
<keyword evidence="6" id="KW-0479">Metal-binding</keyword>
<accession>A0A1J5Q8C7</accession>
<evidence type="ECO:0000256" key="4">
    <source>
        <dbReference type="ARBA" id="ARBA00022630"/>
    </source>
</evidence>
<proteinExistence type="predicted"/>
<sequence>MRTDQDVSEAGIEVVRTGELAVVSFRAMTSPVTLTVVRPGPDAELCLTRAAESVRDVERTCSRFDATRALSRANAAPEQWHQVPATLAAAVSEAYRAHRETDGLFDPRVLDVLLGWGYDRSLPFVDGAVTRDPAALPAVTPAQATRTPTPWRPEIVESEGAWWIRLGHRPIDLGGIGKGLAVRWAADELVDAGEGYAVDAGGDQALGGIGPDGPRWRVGVEDPSDHAELVLVLEVTDTGCATSSTRLRRWRSGGAHVHHLVDPRTRRPGGAGLAAVTVLAPDAAWSEVWSKTLFLAGAAEIRSVAEGLGLTAAWVHEDGTVGTTTRMDPLVIWTARELEAH</sequence>
<protein>
    <recommendedName>
        <fullName evidence="3">FAD:protein FMN transferase</fullName>
        <ecNumber evidence="2">2.7.1.180</ecNumber>
    </recommendedName>
    <alternativeName>
        <fullName evidence="9">Flavin transferase</fullName>
    </alternativeName>
</protein>
<evidence type="ECO:0000256" key="6">
    <source>
        <dbReference type="ARBA" id="ARBA00022723"/>
    </source>
</evidence>
<dbReference type="InterPro" id="IPR024932">
    <property type="entry name" value="ApbE"/>
</dbReference>
<dbReference type="Gene3D" id="3.10.520.10">
    <property type="entry name" value="ApbE-like domains"/>
    <property type="match status" value="1"/>
</dbReference>
<organism evidence="11">
    <name type="scientific">mine drainage metagenome</name>
    <dbReference type="NCBI Taxonomy" id="410659"/>
    <lineage>
        <taxon>unclassified sequences</taxon>
        <taxon>metagenomes</taxon>
        <taxon>ecological metagenomes</taxon>
    </lineage>
</organism>
<dbReference type="Pfam" id="PF02424">
    <property type="entry name" value="ApbE"/>
    <property type="match status" value="1"/>
</dbReference>
<name>A0A1J5Q8C7_9ZZZZ</name>
<dbReference type="GO" id="GO:0016740">
    <property type="term" value="F:transferase activity"/>
    <property type="evidence" value="ECO:0007669"/>
    <property type="project" value="UniProtKB-KW"/>
</dbReference>
<keyword evidence="4" id="KW-0285">Flavoprotein</keyword>
<evidence type="ECO:0000313" key="11">
    <source>
        <dbReference type="EMBL" id="OIQ79632.1"/>
    </source>
</evidence>
<dbReference type="PANTHER" id="PTHR30040:SF2">
    <property type="entry name" value="FAD:PROTEIN FMN TRANSFERASE"/>
    <property type="match status" value="1"/>
</dbReference>
<evidence type="ECO:0000256" key="1">
    <source>
        <dbReference type="ARBA" id="ARBA00001946"/>
    </source>
</evidence>
<comment type="caution">
    <text evidence="11">The sequence shown here is derived from an EMBL/GenBank/DDBJ whole genome shotgun (WGS) entry which is preliminary data.</text>
</comment>